<sequence>MEIKNVLYEKNKNFLEKKRSIRKNITKNIFFKRYYIYPDNLRIKNYQRRPIAIFNPGAVLEDKKLKIFPRLIFDYYNYTSSVGFFELNIENILNNIVKNEIDASVILYPEYLWEFLGSEDARVIKYNGEYLMLYTGKGYVDHNEKRRDVLAFSKLDHNLEILNKSFFKISNDKEIFYPPTMKDSAFLDIKGDIASILTRLEIDNTFLCWKGTADLKKMRVLPDSLEPIMAAESWETKVGWSTNAIKVGNNYLVGWHAVLKEDLSYKNGFAIVDEEGNLLGISDYLLYPEGMIENYGDRAFVIFGDGLIKYGDYIIWVGGISDYAIGIFVTTLKDVMENIRII</sequence>
<dbReference type="RefSeq" id="WP_072862477.1">
    <property type="nucleotide sequence ID" value="NZ_FQUI01000002.1"/>
</dbReference>
<keyword evidence="5" id="KW-1185">Reference proteome</keyword>
<dbReference type="GO" id="GO:0016787">
    <property type="term" value="F:hydrolase activity"/>
    <property type="evidence" value="ECO:0007669"/>
    <property type="project" value="UniProtKB-KW"/>
</dbReference>
<dbReference type="GO" id="GO:0016757">
    <property type="term" value="F:glycosyltransferase activity"/>
    <property type="evidence" value="ECO:0007669"/>
    <property type="project" value="UniProtKB-KW"/>
</dbReference>
<dbReference type="SUPFAM" id="SSF75005">
    <property type="entry name" value="Arabinanase/levansucrase/invertase"/>
    <property type="match status" value="1"/>
</dbReference>
<proteinExistence type="inferred from homology"/>
<name>A0A1M4SHU5_MARH1</name>
<protein>
    <submittedName>
        <fullName evidence="4">Predicted glycosyl hydrolase, GH43/DUF377 family</fullName>
    </submittedName>
</protein>
<dbReference type="PANTHER" id="PTHR34106:SF5">
    <property type="entry name" value="GLYCOSIDASE"/>
    <property type="match status" value="1"/>
</dbReference>
<dbReference type="Gene3D" id="2.115.10.20">
    <property type="entry name" value="Glycosyl hydrolase domain, family 43"/>
    <property type="match status" value="1"/>
</dbReference>
<dbReference type="Proteomes" id="UP000184334">
    <property type="component" value="Unassembled WGS sequence"/>
</dbReference>
<dbReference type="EMBL" id="FQUI01000002">
    <property type="protein sequence ID" value="SHE31567.1"/>
    <property type="molecule type" value="Genomic_DNA"/>
</dbReference>
<dbReference type="InterPro" id="IPR023296">
    <property type="entry name" value="Glyco_hydro_beta-prop_sf"/>
</dbReference>
<evidence type="ECO:0000313" key="4">
    <source>
        <dbReference type="EMBL" id="SHE31567.1"/>
    </source>
</evidence>
<keyword evidence="2" id="KW-0808">Transferase</keyword>
<gene>
    <name evidence="4" type="ORF">SAMN02745164_00185</name>
</gene>
<dbReference type="OrthoDB" id="36599at2"/>
<keyword evidence="1" id="KW-0328">Glycosyltransferase</keyword>
<dbReference type="PANTHER" id="PTHR34106">
    <property type="entry name" value="GLYCOSIDASE"/>
    <property type="match status" value="1"/>
</dbReference>
<comment type="similarity">
    <text evidence="3">Belongs to the glycosyl hydrolase 130 family.</text>
</comment>
<dbReference type="Pfam" id="PF04041">
    <property type="entry name" value="Glyco_hydro_130"/>
    <property type="match status" value="1"/>
</dbReference>
<accession>A0A1M4SHU5</accession>
<comment type="caution">
    <text evidence="4">The sequence shown here is derived from an EMBL/GenBank/DDBJ whole genome shotgun (WGS) entry which is preliminary data.</text>
</comment>
<evidence type="ECO:0000256" key="2">
    <source>
        <dbReference type="ARBA" id="ARBA00022679"/>
    </source>
</evidence>
<evidence type="ECO:0000256" key="1">
    <source>
        <dbReference type="ARBA" id="ARBA00022676"/>
    </source>
</evidence>
<organism evidence="4 5">
    <name type="scientific">Marinitoga hydrogenitolerans (strain DSM 16785 / JCM 12826 / AT1271)</name>
    <dbReference type="NCBI Taxonomy" id="1122195"/>
    <lineage>
        <taxon>Bacteria</taxon>
        <taxon>Thermotogati</taxon>
        <taxon>Thermotogota</taxon>
        <taxon>Thermotogae</taxon>
        <taxon>Petrotogales</taxon>
        <taxon>Petrotogaceae</taxon>
        <taxon>Marinitoga</taxon>
    </lineage>
</organism>
<keyword evidence="4" id="KW-0378">Hydrolase</keyword>
<dbReference type="InterPro" id="IPR007184">
    <property type="entry name" value="Mannoside_phosphorylase"/>
</dbReference>
<reference evidence="4" key="1">
    <citation type="submission" date="2016-11" db="EMBL/GenBank/DDBJ databases">
        <authorList>
            <person name="Varghese N."/>
            <person name="Submissions S."/>
        </authorList>
    </citation>
    <scope>NUCLEOTIDE SEQUENCE [LARGE SCALE GENOMIC DNA]</scope>
    <source>
        <strain evidence="4">DSM 16785</strain>
    </source>
</reference>
<evidence type="ECO:0000313" key="5">
    <source>
        <dbReference type="Proteomes" id="UP000184334"/>
    </source>
</evidence>
<dbReference type="AlphaFoldDB" id="A0A1M4SHU5"/>
<evidence type="ECO:0000256" key="3">
    <source>
        <dbReference type="ARBA" id="ARBA00024356"/>
    </source>
</evidence>